<dbReference type="AlphaFoldDB" id="A0A2W5N318"/>
<evidence type="ECO:0000313" key="1">
    <source>
        <dbReference type="EMBL" id="PZQ24443.1"/>
    </source>
</evidence>
<sequence length="248" mass="25982">MLFSLLLAVAAPAGDPVIPLIEGEGDRQCLPDGSLCLALSTGEDASDDPVLLIASSASGAASRIEVPALNDAETVELWPALIAARGDAGAPRYLVGLLGRQNAMYSGGGGSATRLHLFALDPAGAKLGAELLDIPWHGSLLIRACFSDQDSKDRLEACHDSYDFDATLTAAADGAAAMPTLGYRTVATAFPRGSRRSGDNSDTKLTPADLVRAPDPVCSYDRLLRYNPATARYDMDRPAPDCSDYTTP</sequence>
<name>A0A2W5N318_SPHMC</name>
<reference evidence="1 2" key="1">
    <citation type="submission" date="2017-08" db="EMBL/GenBank/DDBJ databases">
        <title>Infants hospitalized years apart are colonized by the same room-sourced microbial strains.</title>
        <authorList>
            <person name="Brooks B."/>
            <person name="Olm M.R."/>
            <person name="Firek B.A."/>
            <person name="Baker R."/>
            <person name="Thomas B.C."/>
            <person name="Morowitz M.J."/>
            <person name="Banfield J.F."/>
        </authorList>
    </citation>
    <scope>NUCLEOTIDE SEQUENCE [LARGE SCALE GENOMIC DNA]</scope>
    <source>
        <strain evidence="1">S2_005_003_R2_47</strain>
    </source>
</reference>
<gene>
    <name evidence="1" type="ORF">DI569_01010</name>
</gene>
<dbReference type="Proteomes" id="UP000248597">
    <property type="component" value="Unassembled WGS sequence"/>
</dbReference>
<dbReference type="EMBL" id="QFPJ01000002">
    <property type="protein sequence ID" value="PZQ24443.1"/>
    <property type="molecule type" value="Genomic_DNA"/>
</dbReference>
<evidence type="ECO:0000313" key="2">
    <source>
        <dbReference type="Proteomes" id="UP000248597"/>
    </source>
</evidence>
<comment type="caution">
    <text evidence="1">The sequence shown here is derived from an EMBL/GenBank/DDBJ whole genome shotgun (WGS) entry which is preliminary data.</text>
</comment>
<accession>A0A2W5N318</accession>
<protein>
    <submittedName>
        <fullName evidence="1">Uncharacterized protein</fullName>
    </submittedName>
</protein>
<proteinExistence type="predicted"/>
<organism evidence="1 2">
    <name type="scientific">Sphingopyxis macrogoltabida</name>
    <name type="common">Sphingomonas macrogoltabidus</name>
    <dbReference type="NCBI Taxonomy" id="33050"/>
    <lineage>
        <taxon>Bacteria</taxon>
        <taxon>Pseudomonadati</taxon>
        <taxon>Pseudomonadota</taxon>
        <taxon>Alphaproteobacteria</taxon>
        <taxon>Sphingomonadales</taxon>
        <taxon>Sphingomonadaceae</taxon>
        <taxon>Sphingopyxis</taxon>
    </lineage>
</organism>